<evidence type="ECO:0000259" key="7">
    <source>
        <dbReference type="Pfam" id="PF04042"/>
    </source>
</evidence>
<dbReference type="InterPro" id="IPR054300">
    <property type="entry name" value="OB_DPOA2"/>
</dbReference>
<organism evidence="9 10">
    <name type="scientific">Candida maltosa (strain Xu316)</name>
    <name type="common">Yeast</name>
    <dbReference type="NCBI Taxonomy" id="1245528"/>
    <lineage>
        <taxon>Eukaryota</taxon>
        <taxon>Fungi</taxon>
        <taxon>Dikarya</taxon>
        <taxon>Ascomycota</taxon>
        <taxon>Saccharomycotina</taxon>
        <taxon>Pichiomycetes</taxon>
        <taxon>Debaryomycetaceae</taxon>
        <taxon>Candida/Lodderomyces clade</taxon>
        <taxon>Candida</taxon>
    </lineage>
</organism>
<proteinExistence type="inferred from homology"/>
<dbReference type="InterPro" id="IPR016722">
    <property type="entry name" value="DNA_pol_alpha_bsu"/>
</dbReference>
<dbReference type="PIRSF" id="PIRSF018300">
    <property type="entry name" value="DNA_pol_alph_2"/>
    <property type="match status" value="1"/>
</dbReference>
<comment type="subcellular location">
    <subcellularLocation>
        <location evidence="1">Nucleus</location>
    </subcellularLocation>
</comment>
<evidence type="ECO:0000256" key="5">
    <source>
        <dbReference type="ARBA" id="ARBA00023242"/>
    </source>
</evidence>
<dbReference type="GO" id="GO:0006270">
    <property type="term" value="P:DNA replication initiation"/>
    <property type="evidence" value="ECO:0007669"/>
    <property type="project" value="TreeGrafter"/>
</dbReference>
<keyword evidence="10" id="KW-1185">Reference proteome</keyword>
<protein>
    <recommendedName>
        <fullName evidence="3">DNA polymerase alpha subunit B</fullName>
    </recommendedName>
</protein>
<reference evidence="9 10" key="1">
    <citation type="submission" date="2013-02" db="EMBL/GenBank/DDBJ databases">
        <title>Genome sequence of Candida maltosa Xu316, a potential industrial strain for xylitol and ethanol production.</title>
        <authorList>
            <person name="Yu J."/>
            <person name="Wang Q."/>
            <person name="Geng X."/>
            <person name="Bao W."/>
            <person name="He P."/>
            <person name="Cai J."/>
        </authorList>
    </citation>
    <scope>NUCLEOTIDE SEQUENCE [LARGE SCALE GENOMIC DNA]</scope>
    <source>
        <strain evidence="10">Xu316</strain>
    </source>
</reference>
<evidence type="ECO:0000256" key="3">
    <source>
        <dbReference type="ARBA" id="ARBA00018596"/>
    </source>
</evidence>
<dbReference type="PANTHER" id="PTHR23061:SF12">
    <property type="entry name" value="DNA POLYMERASE ALPHA SUBUNIT B"/>
    <property type="match status" value="1"/>
</dbReference>
<evidence type="ECO:0000313" key="10">
    <source>
        <dbReference type="Proteomes" id="UP000011777"/>
    </source>
</evidence>
<dbReference type="Proteomes" id="UP000011777">
    <property type="component" value="Unassembled WGS sequence"/>
</dbReference>
<dbReference type="AlphaFoldDB" id="M3HED3"/>
<dbReference type="HOGENOM" id="CLU_014923_1_0_1"/>
<dbReference type="GO" id="GO:0003677">
    <property type="term" value="F:DNA binding"/>
    <property type="evidence" value="ECO:0007669"/>
    <property type="project" value="InterPro"/>
</dbReference>
<dbReference type="GO" id="GO:0005658">
    <property type="term" value="C:alpha DNA polymerase:primase complex"/>
    <property type="evidence" value="ECO:0007669"/>
    <property type="project" value="TreeGrafter"/>
</dbReference>
<dbReference type="InterPro" id="IPR007185">
    <property type="entry name" value="DNA_pol_a/d/e_bsu"/>
</dbReference>
<dbReference type="Pfam" id="PF22062">
    <property type="entry name" value="OB_DPOA2"/>
    <property type="match status" value="1"/>
</dbReference>
<comment type="caution">
    <text evidence="9">The sequence shown here is derived from an EMBL/GenBank/DDBJ whole genome shotgun (WGS) entry which is preliminary data.</text>
</comment>
<dbReference type="eggNOG" id="KOG1625">
    <property type="taxonomic scope" value="Eukaryota"/>
</dbReference>
<feature type="domain" description="DNA polymerase alpha subunit B OB" evidence="8">
    <location>
        <begin position="209"/>
        <end position="317"/>
    </location>
</feature>
<dbReference type="OMA" id="PFLDIEH"/>
<evidence type="ECO:0000313" key="9">
    <source>
        <dbReference type="EMBL" id="EMG45567.1"/>
    </source>
</evidence>
<evidence type="ECO:0000259" key="8">
    <source>
        <dbReference type="Pfam" id="PF22062"/>
    </source>
</evidence>
<dbReference type="EMBL" id="AOGT01002430">
    <property type="protein sequence ID" value="EMG45567.1"/>
    <property type="molecule type" value="Genomic_DNA"/>
</dbReference>
<name>M3HED3_CANMX</name>
<dbReference type="PANTHER" id="PTHR23061">
    <property type="entry name" value="DNA POLYMERASE 2 ALPHA 70 KDA SUBUNIT"/>
    <property type="match status" value="1"/>
</dbReference>
<keyword evidence="4" id="KW-0235">DNA replication</keyword>
<evidence type="ECO:0000256" key="4">
    <source>
        <dbReference type="ARBA" id="ARBA00022705"/>
    </source>
</evidence>
<dbReference type="OrthoDB" id="336885at2759"/>
<dbReference type="Gene3D" id="3.60.21.60">
    <property type="match status" value="2"/>
</dbReference>
<dbReference type="Pfam" id="PF04042">
    <property type="entry name" value="DNA_pol_E_B"/>
    <property type="match status" value="1"/>
</dbReference>
<evidence type="ECO:0000256" key="6">
    <source>
        <dbReference type="SAM" id="MobiDB-lite"/>
    </source>
</evidence>
<dbReference type="STRING" id="1245528.M3HED3"/>
<accession>M3HED3</accession>
<feature type="domain" description="DNA polymerase alpha/delta/epsilon subunit B" evidence="7">
    <location>
        <begin position="346"/>
        <end position="587"/>
    </location>
</feature>
<keyword evidence="5" id="KW-0539">Nucleus</keyword>
<comment type="similarity">
    <text evidence="2">Belongs to the DNA polymerase alpha subunit B family.</text>
</comment>
<gene>
    <name evidence="9" type="ORF">G210_4251</name>
</gene>
<sequence length="655" mass="73554">MPVQDSFKQEVAKQFGPSVKLSDDEFQKLEWLSSTYNLSLEDIFIEWESFNVTEMKDDLELNMANLTKLQDYLQSKLSKHQTPSAKKIKEINSNNTGSARKLKKNDLETPLGKRRKLEDFTPDFKTPMGEAISSPPGTDFETANNTFADINTTSSHPPNSLLETLNPDIDEIDNQSLSEERKAFKLTTNFDASKYKFRTMQMKLLESADVLDDQIDTMINLYQEQNKTADLQFGNPCLSTQSSILCCGRIVPDSPLYDKEILNNTSLFLETSRMSGIGQRVPLNIDKLPGYSFFPGQIVVFKGTNPSGRSFVVEENMPLPQLGAPVTSGEELEQFKTLQNDNGLKILVASGPFSNSNRLNFDKLENLIESINTKILPNVVILNGPFLDMTNKVVESGDFQMEESQPQPKTLDELFKLTVTPVLKKIDSKIQVILYPSLRDSCIKHCSYPQDAFDRKAFGLPKNFKVFPNPSSFQLNEVLIGNSNLDIYKDLKDVFKESASVVSSNRFERIANHVFEQRRYYPAFPGSVRNEPKSNTTDLINGAQGEYLDGISVGGSCLETPYLGLTELGDSLPDVLILPSELKYFAKIIQGVIVINPGIFIKPSKDTSKEDGSYAVINIQAPDLDSDDNVESTDDTNTLYYHNVYKRSRIDIYSS</sequence>
<evidence type="ECO:0000256" key="1">
    <source>
        <dbReference type="ARBA" id="ARBA00004123"/>
    </source>
</evidence>
<evidence type="ECO:0000256" key="2">
    <source>
        <dbReference type="ARBA" id="ARBA00007299"/>
    </source>
</evidence>
<feature type="region of interest" description="Disordered" evidence="6">
    <location>
        <begin position="119"/>
        <end position="138"/>
    </location>
</feature>
<feature type="non-terminal residue" evidence="9">
    <location>
        <position position="1"/>
    </location>
</feature>